<gene>
    <name evidence="9 10" type="primary">nadA</name>
    <name evidence="10" type="ORF">G4L40_03720</name>
</gene>
<feature type="binding site" evidence="9">
    <location>
        <position position="149"/>
    </location>
    <ligand>
        <name>iminosuccinate</name>
        <dbReference type="ChEBI" id="CHEBI:77875"/>
    </ligand>
</feature>
<comment type="pathway">
    <text evidence="1 9">Cofactor biosynthesis; NAD(+) biosynthesis; quinolinate from iminoaspartate: step 1/1.</text>
</comment>
<comment type="catalytic activity">
    <reaction evidence="9">
        <text>iminosuccinate + dihydroxyacetone phosphate = quinolinate + phosphate + 2 H2O + H(+)</text>
        <dbReference type="Rhea" id="RHEA:25888"/>
        <dbReference type="ChEBI" id="CHEBI:15377"/>
        <dbReference type="ChEBI" id="CHEBI:15378"/>
        <dbReference type="ChEBI" id="CHEBI:29959"/>
        <dbReference type="ChEBI" id="CHEBI:43474"/>
        <dbReference type="ChEBI" id="CHEBI:57642"/>
        <dbReference type="ChEBI" id="CHEBI:77875"/>
        <dbReference type="EC" id="2.5.1.72"/>
    </reaction>
</comment>
<sequence length="330" mass="36694">MKLSKAIENLEDKGYLDISLDTKIDYIEAINTLRKEKNAVILAHYYQRPEIQDIADFVGDSLALAQKAAETTADMIVFAGVHFMAETAKILNPTKKVVLPDLKAGCSLADSCPPSDFEAFVKQHPNHIVVSYVNTSAEIKALTDIVCTSSNAEKIINSIPKDQPIIFAPDRNLGSYLMEKTGREMLLWDGACLVHEAFSIDKILNLYQENPDAEIIAHPESQAHILKVAKYIGSTAGLLNYVKTSMAKKFIVATEAGILHKMQKEAPDKILIAAPAKEDNCNCSECAFMKLNTLEKLYLCMKYELPNVEIEESLRKKAVKSINRMLEISK</sequence>
<protein>
    <recommendedName>
        <fullName evidence="2 9">Quinolinate synthase</fullName>
        <ecNumber evidence="2 9">2.5.1.72</ecNumber>
    </recommendedName>
</protein>
<keyword evidence="9" id="KW-0963">Cytoplasm</keyword>
<dbReference type="RefSeq" id="WP_166235818.1">
    <property type="nucleotide sequence ID" value="NZ_JAAJBV010000002.1"/>
</dbReference>
<accession>A0ABX0ID60</accession>
<feature type="binding site" evidence="9">
    <location>
        <begin position="218"/>
        <end position="220"/>
    </location>
    <ligand>
        <name>iminosuccinate</name>
        <dbReference type="ChEBI" id="CHEBI:77875"/>
    </ligand>
</feature>
<dbReference type="HAMAP" id="MF_00568">
    <property type="entry name" value="NadA_type2"/>
    <property type="match status" value="1"/>
</dbReference>
<evidence type="ECO:0000256" key="3">
    <source>
        <dbReference type="ARBA" id="ARBA00022485"/>
    </source>
</evidence>
<feature type="binding site" evidence="9">
    <location>
        <position position="192"/>
    </location>
    <ligand>
        <name>[4Fe-4S] cluster</name>
        <dbReference type="ChEBI" id="CHEBI:49883"/>
    </ligand>
</feature>
<dbReference type="SUPFAM" id="SSF142754">
    <property type="entry name" value="NadA-like"/>
    <property type="match status" value="1"/>
</dbReference>
<dbReference type="PANTHER" id="PTHR30573:SF0">
    <property type="entry name" value="QUINOLINATE SYNTHASE, CHLOROPLASTIC"/>
    <property type="match status" value="1"/>
</dbReference>
<dbReference type="Proteomes" id="UP000761423">
    <property type="component" value="Unassembled WGS sequence"/>
</dbReference>
<keyword evidence="7 9" id="KW-0408">Iron</keyword>
<organism evidence="10 11">
    <name type="scientific">Flavobacterium celericrescens</name>
    <dbReference type="NCBI Taxonomy" id="2709780"/>
    <lineage>
        <taxon>Bacteria</taxon>
        <taxon>Pseudomonadati</taxon>
        <taxon>Bacteroidota</taxon>
        <taxon>Flavobacteriia</taxon>
        <taxon>Flavobacteriales</taxon>
        <taxon>Flavobacteriaceae</taxon>
        <taxon>Flavobacterium</taxon>
    </lineage>
</organism>
<evidence type="ECO:0000313" key="11">
    <source>
        <dbReference type="Proteomes" id="UP000761423"/>
    </source>
</evidence>
<comment type="cofactor">
    <cofactor evidence="9">
        <name>[4Fe-4S] cluster</name>
        <dbReference type="ChEBI" id="CHEBI:49883"/>
    </cofactor>
    <text evidence="9">Binds 1 [4Fe-4S] cluster per subunit.</text>
</comment>
<keyword evidence="3 9" id="KW-0004">4Fe-4S</keyword>
<dbReference type="EC" id="2.5.1.72" evidence="2 9"/>
<evidence type="ECO:0000256" key="2">
    <source>
        <dbReference type="ARBA" id="ARBA00012669"/>
    </source>
</evidence>
<dbReference type="Gene3D" id="3.40.50.10800">
    <property type="entry name" value="NadA-like"/>
    <property type="match status" value="3"/>
</dbReference>
<feature type="binding site" evidence="9">
    <location>
        <position position="61"/>
    </location>
    <ligand>
        <name>iminosuccinate</name>
        <dbReference type="ChEBI" id="CHEBI:77875"/>
    </ligand>
</feature>
<evidence type="ECO:0000256" key="6">
    <source>
        <dbReference type="ARBA" id="ARBA00022723"/>
    </source>
</evidence>
<proteinExistence type="inferred from homology"/>
<evidence type="ECO:0000256" key="8">
    <source>
        <dbReference type="ARBA" id="ARBA00023014"/>
    </source>
</evidence>
<evidence type="ECO:0000256" key="1">
    <source>
        <dbReference type="ARBA" id="ARBA00005065"/>
    </source>
</evidence>
<dbReference type="NCBIfam" id="TIGR00550">
    <property type="entry name" value="nadA"/>
    <property type="match status" value="1"/>
</dbReference>
<feature type="binding site" evidence="9">
    <location>
        <position position="44"/>
    </location>
    <ligand>
        <name>iminosuccinate</name>
        <dbReference type="ChEBI" id="CHEBI:77875"/>
    </ligand>
</feature>
<dbReference type="InterPro" id="IPR036094">
    <property type="entry name" value="NadA_sf"/>
</dbReference>
<dbReference type="InterPro" id="IPR003473">
    <property type="entry name" value="NadA"/>
</dbReference>
<keyword evidence="11" id="KW-1185">Reference proteome</keyword>
<evidence type="ECO:0000256" key="4">
    <source>
        <dbReference type="ARBA" id="ARBA00022642"/>
    </source>
</evidence>
<evidence type="ECO:0000256" key="5">
    <source>
        <dbReference type="ARBA" id="ARBA00022679"/>
    </source>
</evidence>
<dbReference type="NCBIfam" id="NF006879">
    <property type="entry name" value="PRK09375.1-4"/>
    <property type="match status" value="1"/>
</dbReference>
<feature type="binding site" evidence="9">
    <location>
        <begin position="132"/>
        <end position="134"/>
    </location>
    <ligand>
        <name>iminosuccinate</name>
        <dbReference type="ChEBI" id="CHEBI:77875"/>
    </ligand>
</feature>
<dbReference type="EMBL" id="JAAJBV010000002">
    <property type="protein sequence ID" value="NHM03809.1"/>
    <property type="molecule type" value="Genomic_DNA"/>
</dbReference>
<keyword evidence="8 9" id="KW-0411">Iron-sulfur</keyword>
<feature type="binding site" evidence="9">
    <location>
        <position position="235"/>
    </location>
    <ligand>
        <name>iminosuccinate</name>
        <dbReference type="ChEBI" id="CHEBI:77875"/>
    </ligand>
</feature>
<dbReference type="NCBIfam" id="NF006878">
    <property type="entry name" value="PRK09375.1-2"/>
    <property type="match status" value="1"/>
</dbReference>
<keyword evidence="5 9" id="KW-0808">Transferase</keyword>
<keyword evidence="6 9" id="KW-0479">Metal-binding</keyword>
<dbReference type="Pfam" id="PF02445">
    <property type="entry name" value="NadA"/>
    <property type="match status" value="1"/>
</dbReference>
<feature type="binding site" evidence="9">
    <location>
        <position position="286"/>
    </location>
    <ligand>
        <name>[4Fe-4S] cluster</name>
        <dbReference type="ChEBI" id="CHEBI:49883"/>
    </ligand>
</feature>
<name>A0ABX0ID60_9FLAO</name>
<keyword evidence="4 9" id="KW-0662">Pyridine nucleotide biosynthesis</keyword>
<comment type="subcellular location">
    <subcellularLocation>
        <location evidence="9">Cytoplasm</location>
    </subcellularLocation>
</comment>
<reference evidence="10 11" key="1">
    <citation type="submission" date="2020-02" db="EMBL/GenBank/DDBJ databases">
        <authorList>
            <person name="Chen W.-M."/>
        </authorList>
    </citation>
    <scope>NUCLEOTIDE SEQUENCE [LARGE SCALE GENOMIC DNA]</scope>
    <source>
        <strain evidence="10 11">TWA-26</strain>
    </source>
</reference>
<feature type="binding site" evidence="9">
    <location>
        <position position="106"/>
    </location>
    <ligand>
        <name>[4Fe-4S] cluster</name>
        <dbReference type="ChEBI" id="CHEBI:49883"/>
    </ligand>
</feature>
<evidence type="ECO:0000313" key="10">
    <source>
        <dbReference type="EMBL" id="NHM03809.1"/>
    </source>
</evidence>
<dbReference type="InterPro" id="IPR023066">
    <property type="entry name" value="Quinolinate_synth_type2"/>
</dbReference>
<comment type="caution">
    <text evidence="10">The sequence shown here is derived from an EMBL/GenBank/DDBJ whole genome shotgun (WGS) entry which is preliminary data.</text>
</comment>
<evidence type="ECO:0000256" key="7">
    <source>
        <dbReference type="ARBA" id="ARBA00023004"/>
    </source>
</evidence>
<dbReference type="PANTHER" id="PTHR30573">
    <property type="entry name" value="QUINOLINATE SYNTHETASE A"/>
    <property type="match status" value="1"/>
</dbReference>
<comment type="function">
    <text evidence="9">Catalyzes the condensation of iminoaspartate with dihydroxyacetone phosphate to form quinolinate.</text>
</comment>
<evidence type="ECO:0000256" key="9">
    <source>
        <dbReference type="HAMAP-Rule" id="MF_00568"/>
    </source>
</evidence>
<comment type="similarity">
    <text evidence="9">Belongs to the quinolinate synthase family. Type 2 subfamily.</text>
</comment>